<keyword evidence="3 12" id="KW-0813">Transport</keyword>
<evidence type="ECO:0000256" key="7">
    <source>
        <dbReference type="ARBA" id="ARBA00023053"/>
    </source>
</evidence>
<keyword evidence="7" id="KW-0915">Sodium</keyword>
<gene>
    <name evidence="14" type="ORF">ILUMI_11368</name>
</gene>
<reference evidence="14" key="1">
    <citation type="submission" date="2019-08" db="EMBL/GenBank/DDBJ databases">
        <title>The genome of the North American firefly Photinus pyralis.</title>
        <authorList>
            <consortium name="Photinus pyralis genome working group"/>
            <person name="Fallon T.R."/>
            <person name="Sander Lower S.E."/>
            <person name="Weng J.-K."/>
        </authorList>
    </citation>
    <scope>NUCLEOTIDE SEQUENCE</scope>
    <source>
        <strain evidence="14">TRF0915ILg1</strain>
        <tissue evidence="14">Whole body</tissue>
    </source>
</reference>
<evidence type="ECO:0000256" key="6">
    <source>
        <dbReference type="ARBA" id="ARBA00022989"/>
    </source>
</evidence>
<evidence type="ECO:0000256" key="11">
    <source>
        <dbReference type="ARBA" id="ARBA00023303"/>
    </source>
</evidence>
<dbReference type="Pfam" id="PF00858">
    <property type="entry name" value="ASC"/>
    <property type="match status" value="1"/>
</dbReference>
<evidence type="ECO:0000256" key="4">
    <source>
        <dbReference type="ARBA" id="ARBA00022461"/>
    </source>
</evidence>
<evidence type="ECO:0000256" key="12">
    <source>
        <dbReference type="RuleBase" id="RU000679"/>
    </source>
</evidence>
<accession>A0A8K0D553</accession>
<keyword evidence="5 12" id="KW-0812">Transmembrane</keyword>
<protein>
    <submittedName>
        <fullName evidence="14">Uncharacterized protein</fullName>
    </submittedName>
</protein>
<dbReference type="EMBL" id="VTPC01006610">
    <property type="protein sequence ID" value="KAF2894805.1"/>
    <property type="molecule type" value="Genomic_DNA"/>
</dbReference>
<comment type="similarity">
    <text evidence="2 12">Belongs to the amiloride-sensitive sodium channel (TC 1.A.6) family.</text>
</comment>
<keyword evidence="15" id="KW-1185">Reference proteome</keyword>
<keyword evidence="10 12" id="KW-0739">Sodium transport</keyword>
<dbReference type="PANTHER" id="PTHR11690:SF240">
    <property type="entry name" value="PICKPOCKET 25-RELATED"/>
    <property type="match status" value="1"/>
</dbReference>
<evidence type="ECO:0000256" key="9">
    <source>
        <dbReference type="ARBA" id="ARBA00023136"/>
    </source>
</evidence>
<keyword evidence="9 13" id="KW-0472">Membrane</keyword>
<feature type="transmembrane region" description="Helical" evidence="13">
    <location>
        <begin position="56"/>
        <end position="74"/>
    </location>
</feature>
<sequence length="282" mass="31866">MSVEDGEDISKSQNGMSMSFLEMLGFKGRNRKRSAAINKKEEETTRNESKLPILEILSSFITLFLSLSTIHGFAHIIAEKRHPVEILIWLSLMGTGIYGACILSSATWTRYQENPTVVSMERDRFAWNTSFPAATICPSFKINDKVLDNFVSNSDAKNKTALKNFLISLAGAGYKTFDKVLPYFEIPSEKFMDILLDIQFDFSLSVSNSGVRGYKHLLEKTITEMGICYTYNSNLAVYNSPDYWESNSWEVLPENRTFYVHPLDGEIFANVANMSTGFDVSL</sequence>
<evidence type="ECO:0000256" key="8">
    <source>
        <dbReference type="ARBA" id="ARBA00023065"/>
    </source>
</evidence>
<organism evidence="14 15">
    <name type="scientific">Ignelater luminosus</name>
    <name type="common">Cucubano</name>
    <name type="synonym">Pyrophorus luminosus</name>
    <dbReference type="NCBI Taxonomy" id="2038154"/>
    <lineage>
        <taxon>Eukaryota</taxon>
        <taxon>Metazoa</taxon>
        <taxon>Ecdysozoa</taxon>
        <taxon>Arthropoda</taxon>
        <taxon>Hexapoda</taxon>
        <taxon>Insecta</taxon>
        <taxon>Pterygota</taxon>
        <taxon>Neoptera</taxon>
        <taxon>Endopterygota</taxon>
        <taxon>Coleoptera</taxon>
        <taxon>Polyphaga</taxon>
        <taxon>Elateriformia</taxon>
        <taxon>Elateroidea</taxon>
        <taxon>Elateridae</taxon>
        <taxon>Agrypninae</taxon>
        <taxon>Pyrophorini</taxon>
        <taxon>Ignelater</taxon>
    </lineage>
</organism>
<keyword evidence="11 12" id="KW-0407">Ion channel</keyword>
<proteinExistence type="inferred from homology"/>
<evidence type="ECO:0000256" key="3">
    <source>
        <dbReference type="ARBA" id="ARBA00022448"/>
    </source>
</evidence>
<evidence type="ECO:0000256" key="13">
    <source>
        <dbReference type="SAM" id="Phobius"/>
    </source>
</evidence>
<evidence type="ECO:0000256" key="5">
    <source>
        <dbReference type="ARBA" id="ARBA00022692"/>
    </source>
</evidence>
<evidence type="ECO:0000256" key="10">
    <source>
        <dbReference type="ARBA" id="ARBA00023201"/>
    </source>
</evidence>
<keyword evidence="6 13" id="KW-1133">Transmembrane helix</keyword>
<evidence type="ECO:0000313" key="14">
    <source>
        <dbReference type="EMBL" id="KAF2894805.1"/>
    </source>
</evidence>
<comment type="subcellular location">
    <subcellularLocation>
        <location evidence="1">Membrane</location>
        <topology evidence="1">Multi-pass membrane protein</topology>
    </subcellularLocation>
</comment>
<dbReference type="Proteomes" id="UP000801492">
    <property type="component" value="Unassembled WGS sequence"/>
</dbReference>
<name>A0A8K0D553_IGNLU</name>
<dbReference type="InterPro" id="IPR001873">
    <property type="entry name" value="ENaC"/>
</dbReference>
<evidence type="ECO:0000313" key="15">
    <source>
        <dbReference type="Proteomes" id="UP000801492"/>
    </source>
</evidence>
<keyword evidence="8 12" id="KW-0406">Ion transport</keyword>
<feature type="transmembrane region" description="Helical" evidence="13">
    <location>
        <begin position="86"/>
        <end position="108"/>
    </location>
</feature>
<dbReference type="AlphaFoldDB" id="A0A8K0D553"/>
<keyword evidence="4 12" id="KW-0894">Sodium channel</keyword>
<dbReference type="OrthoDB" id="6628406at2759"/>
<dbReference type="PANTHER" id="PTHR11690">
    <property type="entry name" value="AMILORIDE-SENSITIVE SODIUM CHANNEL-RELATED"/>
    <property type="match status" value="1"/>
</dbReference>
<evidence type="ECO:0000256" key="2">
    <source>
        <dbReference type="ARBA" id="ARBA00007193"/>
    </source>
</evidence>
<dbReference type="GO" id="GO:0015280">
    <property type="term" value="F:ligand-gated sodium channel activity"/>
    <property type="evidence" value="ECO:0007669"/>
    <property type="project" value="TreeGrafter"/>
</dbReference>
<comment type="caution">
    <text evidence="14">The sequence shown here is derived from an EMBL/GenBank/DDBJ whole genome shotgun (WGS) entry which is preliminary data.</text>
</comment>
<dbReference type="GO" id="GO:0005886">
    <property type="term" value="C:plasma membrane"/>
    <property type="evidence" value="ECO:0007669"/>
    <property type="project" value="TreeGrafter"/>
</dbReference>
<evidence type="ECO:0000256" key="1">
    <source>
        <dbReference type="ARBA" id="ARBA00004141"/>
    </source>
</evidence>